<dbReference type="InterPro" id="IPR000700">
    <property type="entry name" value="PAS-assoc_C"/>
</dbReference>
<dbReference type="PANTHER" id="PTHR45138">
    <property type="entry name" value="REGULATORY COMPONENTS OF SENSORY TRANSDUCTION SYSTEM"/>
    <property type="match status" value="1"/>
</dbReference>
<evidence type="ECO:0000259" key="6">
    <source>
        <dbReference type="PROSITE" id="PS50113"/>
    </source>
</evidence>
<dbReference type="AlphaFoldDB" id="A0A3S1CMH8"/>
<dbReference type="EMBL" id="RZGR01000003">
    <property type="protein sequence ID" value="RUQ90786.1"/>
    <property type="molecule type" value="Genomic_DNA"/>
</dbReference>
<dbReference type="NCBIfam" id="TIGR00229">
    <property type="entry name" value="sensory_box"/>
    <property type="match status" value="1"/>
</dbReference>
<name>A0A3S1CMH8_9GAMM</name>
<dbReference type="SMART" id="SM00267">
    <property type="entry name" value="GGDEF"/>
    <property type="match status" value="1"/>
</dbReference>
<dbReference type="SUPFAM" id="SSF55781">
    <property type="entry name" value="GAF domain-like"/>
    <property type="match status" value="1"/>
</dbReference>
<dbReference type="SUPFAM" id="SSF55785">
    <property type="entry name" value="PYP-like sensor domain (PAS domain)"/>
    <property type="match status" value="1"/>
</dbReference>
<protein>
    <recommendedName>
        <fullName evidence="2">diguanylate cyclase</fullName>
        <ecNumber evidence="2">2.7.7.65</ecNumber>
    </recommendedName>
</protein>
<dbReference type="PANTHER" id="PTHR45138:SF9">
    <property type="entry name" value="DIGUANYLATE CYCLASE DGCM-RELATED"/>
    <property type="match status" value="1"/>
</dbReference>
<evidence type="ECO:0000256" key="5">
    <source>
        <dbReference type="SAM" id="Phobius"/>
    </source>
</evidence>
<dbReference type="Pfam" id="PF00990">
    <property type="entry name" value="GGDEF"/>
    <property type="match status" value="1"/>
</dbReference>
<dbReference type="EC" id="2.7.7.65" evidence="2"/>
<evidence type="ECO:0000256" key="1">
    <source>
        <dbReference type="ARBA" id="ARBA00001946"/>
    </source>
</evidence>
<dbReference type="Gene3D" id="3.30.450.40">
    <property type="match status" value="1"/>
</dbReference>
<sequence>MHEDMNKRVSSVLGLKKMRLGKSVFNLIFILTFFLLILLTIASYNQIKNLIAESHRVIHTHEVIETLDLALFEVVDIESHQRGYLITGQELFLTDLDGRKARLNNILEKLKNLTADHPPQQERVMLFSDSVKERLDVLSKLLHIKVANKLATTEGTDLLNHSQAASVKVKSLGQEIKSIEYILLKARNDTVMQRAYRASIILAVGSFLAIASLLFAAFLVRQELLRRKAIEEKNKNTENRLRKIIESSRDMIAAFNEQQEFIIFNERYAREFKRIFGKKVHVGLSLKEALLHISEDKRKIAALFEDSLTLEILDKRFECSEGEEKRIYELTSSPIEGEESSYQGTLQTLRDITKQMEEHTALQQSYEQLTIGIKALENKNKQITLLVEMSDIMLACSSVDELREVMANYSKQLLDFASGYLFIMHPSKNYLEEIMSWGNPIPQKTTFSPDDCWGIRLGRIHQVDEKHPGLICQHLEMEEHQHHATLCVPLMAQNDIYGMLYLESATKESLFADEDKKLLIIAFAELTALALANVRLRENLRHQSIRDPLTGLYNRRYLEDFLFKLINQAQRTESPLSLLMLDLDHFKKINDTFGHDAGDAALKEVGKILQSAIREGDIASRYGGEEFLILFYDIDLESTRNRAKALREEISSLKIKYGAEQIGPFTVSIGIAAFPIDGTTPEQLIEAADKALYYAKNHGRNQEVLFCELDLQRPS</sequence>
<evidence type="ECO:0000256" key="4">
    <source>
        <dbReference type="SAM" id="Coils"/>
    </source>
</evidence>
<dbReference type="PROSITE" id="PS50113">
    <property type="entry name" value="PAC"/>
    <property type="match status" value="1"/>
</dbReference>
<dbReference type="Proteomes" id="UP000288012">
    <property type="component" value="Unassembled WGS sequence"/>
</dbReference>
<evidence type="ECO:0000256" key="2">
    <source>
        <dbReference type="ARBA" id="ARBA00012528"/>
    </source>
</evidence>
<organism evidence="8 9">
    <name type="scientific">Legionella septentrionalis</name>
    <dbReference type="NCBI Taxonomy" id="2498109"/>
    <lineage>
        <taxon>Bacteria</taxon>
        <taxon>Pseudomonadati</taxon>
        <taxon>Pseudomonadota</taxon>
        <taxon>Gammaproteobacteria</taxon>
        <taxon>Legionellales</taxon>
        <taxon>Legionellaceae</taxon>
        <taxon>Legionella</taxon>
    </lineage>
</organism>
<dbReference type="RefSeq" id="WP_127111050.1">
    <property type="nucleotide sequence ID" value="NZ_RZGR01000003.1"/>
</dbReference>
<keyword evidence="5" id="KW-1133">Transmembrane helix</keyword>
<dbReference type="CDD" id="cd19410">
    <property type="entry name" value="HK9-like_sensor"/>
    <property type="match status" value="1"/>
</dbReference>
<feature type="transmembrane region" description="Helical" evidence="5">
    <location>
        <begin position="24"/>
        <end position="44"/>
    </location>
</feature>
<dbReference type="InterPro" id="IPR029016">
    <property type="entry name" value="GAF-like_dom_sf"/>
</dbReference>
<comment type="cofactor">
    <cofactor evidence="1">
        <name>Mg(2+)</name>
        <dbReference type="ChEBI" id="CHEBI:18420"/>
    </cofactor>
</comment>
<evidence type="ECO:0000313" key="8">
    <source>
        <dbReference type="EMBL" id="RUQ90786.1"/>
    </source>
</evidence>
<dbReference type="SMART" id="SM00065">
    <property type="entry name" value="GAF"/>
    <property type="match status" value="1"/>
</dbReference>
<dbReference type="InterPro" id="IPR035965">
    <property type="entry name" value="PAS-like_dom_sf"/>
</dbReference>
<dbReference type="InterPro" id="IPR043128">
    <property type="entry name" value="Rev_trsase/Diguanyl_cyclase"/>
</dbReference>
<keyword evidence="9" id="KW-1185">Reference proteome</keyword>
<feature type="transmembrane region" description="Helical" evidence="5">
    <location>
        <begin position="200"/>
        <end position="220"/>
    </location>
</feature>
<dbReference type="InterPro" id="IPR050469">
    <property type="entry name" value="Diguanylate_Cyclase"/>
</dbReference>
<dbReference type="GO" id="GO:0043709">
    <property type="term" value="P:cell adhesion involved in single-species biofilm formation"/>
    <property type="evidence" value="ECO:0007669"/>
    <property type="project" value="TreeGrafter"/>
</dbReference>
<dbReference type="CDD" id="cd01949">
    <property type="entry name" value="GGDEF"/>
    <property type="match status" value="1"/>
</dbReference>
<dbReference type="InterPro" id="IPR000160">
    <property type="entry name" value="GGDEF_dom"/>
</dbReference>
<dbReference type="InterPro" id="IPR003018">
    <property type="entry name" value="GAF"/>
</dbReference>
<dbReference type="Pfam" id="PF05227">
    <property type="entry name" value="CHASE3"/>
    <property type="match status" value="1"/>
</dbReference>
<accession>A0A3S1CMH8</accession>
<dbReference type="Pfam" id="PF13492">
    <property type="entry name" value="GAF_3"/>
    <property type="match status" value="1"/>
</dbReference>
<dbReference type="GO" id="GO:0005886">
    <property type="term" value="C:plasma membrane"/>
    <property type="evidence" value="ECO:0007669"/>
    <property type="project" value="TreeGrafter"/>
</dbReference>
<gene>
    <name evidence="8" type="ORF">EKM59_01575</name>
</gene>
<dbReference type="GO" id="GO:1902201">
    <property type="term" value="P:negative regulation of bacterial-type flagellum-dependent cell motility"/>
    <property type="evidence" value="ECO:0007669"/>
    <property type="project" value="TreeGrafter"/>
</dbReference>
<dbReference type="FunFam" id="3.30.70.270:FF:000001">
    <property type="entry name" value="Diguanylate cyclase domain protein"/>
    <property type="match status" value="1"/>
</dbReference>
<proteinExistence type="predicted"/>
<keyword evidence="4" id="KW-0175">Coiled coil</keyword>
<dbReference type="PROSITE" id="PS50887">
    <property type="entry name" value="GGDEF"/>
    <property type="match status" value="1"/>
</dbReference>
<dbReference type="NCBIfam" id="TIGR00254">
    <property type="entry name" value="GGDEF"/>
    <property type="match status" value="1"/>
</dbReference>
<evidence type="ECO:0000313" key="9">
    <source>
        <dbReference type="Proteomes" id="UP000288012"/>
    </source>
</evidence>
<feature type="domain" description="PAC" evidence="6">
    <location>
        <begin position="311"/>
        <end position="364"/>
    </location>
</feature>
<dbReference type="GO" id="GO:0052621">
    <property type="term" value="F:diguanylate cyclase activity"/>
    <property type="evidence" value="ECO:0007669"/>
    <property type="project" value="UniProtKB-EC"/>
</dbReference>
<dbReference type="Gene3D" id="3.30.70.270">
    <property type="match status" value="1"/>
</dbReference>
<feature type="coiled-coil region" evidence="4">
    <location>
        <begin position="220"/>
        <end position="247"/>
    </location>
</feature>
<comment type="catalytic activity">
    <reaction evidence="3">
        <text>2 GTP = 3',3'-c-di-GMP + 2 diphosphate</text>
        <dbReference type="Rhea" id="RHEA:24898"/>
        <dbReference type="ChEBI" id="CHEBI:33019"/>
        <dbReference type="ChEBI" id="CHEBI:37565"/>
        <dbReference type="ChEBI" id="CHEBI:58805"/>
        <dbReference type="EC" id="2.7.7.65"/>
    </reaction>
</comment>
<dbReference type="InterPro" id="IPR000014">
    <property type="entry name" value="PAS"/>
</dbReference>
<keyword evidence="5" id="KW-0812">Transmembrane</keyword>
<dbReference type="InterPro" id="IPR007891">
    <property type="entry name" value="CHASE3"/>
</dbReference>
<reference evidence="8 9" key="1">
    <citation type="submission" date="2018-12" db="EMBL/GenBank/DDBJ databases">
        <title>Legionella sp,whole genome shotgun sequence.</title>
        <authorList>
            <person name="Wu H."/>
        </authorList>
    </citation>
    <scope>NUCLEOTIDE SEQUENCE [LARGE SCALE GENOMIC DNA]</scope>
    <source>
        <strain evidence="9">km714</strain>
    </source>
</reference>
<comment type="caution">
    <text evidence="8">The sequence shown here is derived from an EMBL/GenBank/DDBJ whole genome shotgun (WGS) entry which is preliminary data.</text>
</comment>
<feature type="domain" description="GGDEF" evidence="7">
    <location>
        <begin position="574"/>
        <end position="708"/>
    </location>
</feature>
<keyword evidence="5" id="KW-0472">Membrane</keyword>
<evidence type="ECO:0000259" key="7">
    <source>
        <dbReference type="PROSITE" id="PS50887"/>
    </source>
</evidence>
<evidence type="ECO:0000256" key="3">
    <source>
        <dbReference type="ARBA" id="ARBA00034247"/>
    </source>
</evidence>
<dbReference type="Gene3D" id="3.30.450.20">
    <property type="entry name" value="PAS domain"/>
    <property type="match status" value="1"/>
</dbReference>
<dbReference type="InterPro" id="IPR029787">
    <property type="entry name" value="Nucleotide_cyclase"/>
</dbReference>
<dbReference type="SUPFAM" id="SSF55073">
    <property type="entry name" value="Nucleotide cyclase"/>
    <property type="match status" value="1"/>
</dbReference>